<dbReference type="InterPro" id="IPR035979">
    <property type="entry name" value="RBD_domain_sf"/>
</dbReference>
<dbReference type="AlphaFoldDB" id="A0A1E4TH80"/>
<evidence type="ECO:0000313" key="3">
    <source>
        <dbReference type="EMBL" id="ODV91106.1"/>
    </source>
</evidence>
<evidence type="ECO:0000259" key="2">
    <source>
        <dbReference type="PROSITE" id="PS50102"/>
    </source>
</evidence>
<dbReference type="SUPFAM" id="SSF54928">
    <property type="entry name" value="RNA-binding domain, RBD"/>
    <property type="match status" value="1"/>
</dbReference>
<dbReference type="InterPro" id="IPR012677">
    <property type="entry name" value="Nucleotide-bd_a/b_plait_sf"/>
</dbReference>
<keyword evidence="1" id="KW-0694">RNA-binding</keyword>
<sequence>MSGIIENRLFVRPLTRSTTQSTIEDLFGPYGPITEVRVFPTFCFVELESGAKATEAINALDGTSFEGETLQVTNAK</sequence>
<dbReference type="PROSITE" id="PS50102">
    <property type="entry name" value="RRM"/>
    <property type="match status" value="1"/>
</dbReference>
<protein>
    <recommendedName>
        <fullName evidence="2">RRM domain-containing protein</fullName>
    </recommendedName>
</protein>
<dbReference type="Pfam" id="PF00076">
    <property type="entry name" value="RRM_1"/>
    <property type="match status" value="1"/>
</dbReference>
<feature type="non-terminal residue" evidence="3">
    <location>
        <position position="76"/>
    </location>
</feature>
<dbReference type="EMBL" id="KV453842">
    <property type="protein sequence ID" value="ODV91106.1"/>
    <property type="molecule type" value="Genomic_DNA"/>
</dbReference>
<accession>A0A1E4TH80</accession>
<dbReference type="PANTHER" id="PTHR23147">
    <property type="entry name" value="SERINE/ARGININE RICH SPLICING FACTOR"/>
    <property type="match status" value="1"/>
</dbReference>
<proteinExistence type="predicted"/>
<dbReference type="Gene3D" id="3.30.70.330">
    <property type="match status" value="1"/>
</dbReference>
<feature type="domain" description="RRM" evidence="2">
    <location>
        <begin position="7"/>
        <end position="76"/>
    </location>
</feature>
<evidence type="ECO:0000256" key="1">
    <source>
        <dbReference type="PROSITE-ProRule" id="PRU00176"/>
    </source>
</evidence>
<reference evidence="4" key="1">
    <citation type="submission" date="2016-02" db="EMBL/GenBank/DDBJ databases">
        <title>Comparative genomics of biotechnologically important yeasts.</title>
        <authorList>
            <consortium name="DOE Joint Genome Institute"/>
            <person name="Riley R."/>
            <person name="Haridas S."/>
            <person name="Wolfe K.H."/>
            <person name="Lopes M.R."/>
            <person name="Hittinger C.T."/>
            <person name="Goker M."/>
            <person name="Salamov A."/>
            <person name="Wisecaver J."/>
            <person name="Long T.M."/>
            <person name="Aerts A.L."/>
            <person name="Barry K."/>
            <person name="Choi C."/>
            <person name="Clum A."/>
            <person name="Coughlan A.Y."/>
            <person name="Deshpande S."/>
            <person name="Douglass A.P."/>
            <person name="Hanson S.J."/>
            <person name="Klenk H.-P."/>
            <person name="Labutti K."/>
            <person name="Lapidus A."/>
            <person name="Lindquist E."/>
            <person name="Lipzen A."/>
            <person name="Meier-Kolthoff J.P."/>
            <person name="Ohm R.A."/>
            <person name="Otillar R.P."/>
            <person name="Pangilinan J."/>
            <person name="Peng Y."/>
            <person name="Rokas A."/>
            <person name="Rosa C.A."/>
            <person name="Scheuner C."/>
            <person name="Sibirny A.A."/>
            <person name="Slot J.C."/>
            <person name="Stielow J.B."/>
            <person name="Sun H."/>
            <person name="Kurtzman C.P."/>
            <person name="Blackwell M."/>
            <person name="Jeffries T.W."/>
            <person name="Grigoriev I.V."/>
        </authorList>
    </citation>
    <scope>NUCLEOTIDE SEQUENCE [LARGE SCALE GENOMIC DNA]</scope>
    <source>
        <strain evidence="4">NRRL Y-17796</strain>
    </source>
</reference>
<keyword evidence="4" id="KW-1185">Reference proteome</keyword>
<organism evidence="3 4">
    <name type="scientific">Tortispora caseinolytica NRRL Y-17796</name>
    <dbReference type="NCBI Taxonomy" id="767744"/>
    <lineage>
        <taxon>Eukaryota</taxon>
        <taxon>Fungi</taxon>
        <taxon>Dikarya</taxon>
        <taxon>Ascomycota</taxon>
        <taxon>Saccharomycotina</taxon>
        <taxon>Trigonopsidomycetes</taxon>
        <taxon>Trigonopsidales</taxon>
        <taxon>Trigonopsidaceae</taxon>
        <taxon>Tortispora</taxon>
    </lineage>
</organism>
<dbReference type="Proteomes" id="UP000095023">
    <property type="component" value="Unassembled WGS sequence"/>
</dbReference>
<dbReference type="InterPro" id="IPR000504">
    <property type="entry name" value="RRM_dom"/>
</dbReference>
<dbReference type="InterPro" id="IPR050907">
    <property type="entry name" value="SRSF"/>
</dbReference>
<gene>
    <name evidence="3" type="ORF">CANCADRAFT_25037</name>
</gene>
<dbReference type="SMART" id="SM00360">
    <property type="entry name" value="RRM"/>
    <property type="match status" value="1"/>
</dbReference>
<dbReference type="OrthoDB" id="1099063at2759"/>
<evidence type="ECO:0000313" key="4">
    <source>
        <dbReference type="Proteomes" id="UP000095023"/>
    </source>
</evidence>
<name>A0A1E4TH80_9ASCO</name>
<dbReference type="GO" id="GO:0003723">
    <property type="term" value="F:RNA binding"/>
    <property type="evidence" value="ECO:0007669"/>
    <property type="project" value="UniProtKB-UniRule"/>
</dbReference>